<dbReference type="InterPro" id="IPR033752">
    <property type="entry name" value="MetA_family"/>
</dbReference>
<keyword evidence="4 7" id="KW-0486">Methionine biosynthesis</keyword>
<gene>
    <name evidence="7" type="primary">metAA</name>
    <name evidence="8" type="ORF">SAMN02745910_01272</name>
</gene>
<feature type="active site" description="Acyl-thioester intermediate" evidence="7">
    <location>
        <position position="142"/>
    </location>
</feature>
<dbReference type="InterPro" id="IPR029062">
    <property type="entry name" value="Class_I_gatase-like"/>
</dbReference>
<evidence type="ECO:0000256" key="5">
    <source>
        <dbReference type="ARBA" id="ARBA00023315"/>
    </source>
</evidence>
<dbReference type="PIRSF" id="PIRSF000450">
    <property type="entry name" value="H_ser_succinyltr"/>
    <property type="match status" value="1"/>
</dbReference>
<keyword evidence="3 7" id="KW-0808">Transferase</keyword>
<evidence type="ECO:0000313" key="8">
    <source>
        <dbReference type="EMBL" id="SFQ39744.1"/>
    </source>
</evidence>
<dbReference type="GeneID" id="93709996"/>
<dbReference type="EMBL" id="FOXX01000002">
    <property type="protein sequence ID" value="SFQ39744.1"/>
    <property type="molecule type" value="Genomic_DNA"/>
</dbReference>
<dbReference type="SUPFAM" id="SSF52317">
    <property type="entry name" value="Class I glutamine amidotransferase-like"/>
    <property type="match status" value="1"/>
</dbReference>
<comment type="caution">
    <text evidence="7">Lacks conserved residue(s) required for the propagation of feature annotation.</text>
</comment>
<keyword evidence="2 7" id="KW-0028">Amino-acid biosynthesis</keyword>
<feature type="binding site" evidence="7">
    <location>
        <position position="249"/>
    </location>
    <ligand>
        <name>substrate</name>
    </ligand>
</feature>
<proteinExistence type="inferred from homology"/>
<dbReference type="InterPro" id="IPR005697">
    <property type="entry name" value="HST_MetA"/>
</dbReference>
<name>A0A1I5Y6F9_9BACI</name>
<evidence type="ECO:0000256" key="6">
    <source>
        <dbReference type="ARBA" id="ARBA00049043"/>
    </source>
</evidence>
<evidence type="ECO:0000313" key="9">
    <source>
        <dbReference type="Proteomes" id="UP000182762"/>
    </source>
</evidence>
<keyword evidence="9" id="KW-1185">Reference proteome</keyword>
<feature type="site" description="Important for substrate specificity" evidence="7">
    <location>
        <position position="192"/>
    </location>
</feature>
<comment type="catalytic activity">
    <reaction evidence="6 7">
        <text>L-homoserine + acetyl-CoA = O-acetyl-L-homoserine + CoA</text>
        <dbReference type="Rhea" id="RHEA:13701"/>
        <dbReference type="ChEBI" id="CHEBI:57287"/>
        <dbReference type="ChEBI" id="CHEBI:57288"/>
        <dbReference type="ChEBI" id="CHEBI:57476"/>
        <dbReference type="ChEBI" id="CHEBI:57716"/>
        <dbReference type="EC" id="2.3.1.31"/>
    </reaction>
</comment>
<keyword evidence="5 7" id="KW-0012">Acyltransferase</keyword>
<protein>
    <recommendedName>
        <fullName evidence="7">Homoserine O-acetyltransferase</fullName>
        <shortName evidence="7">HAT</shortName>
        <ecNumber evidence="7">2.3.1.31</ecNumber>
    </recommendedName>
    <alternativeName>
        <fullName evidence="7">Homoserine transacetylase</fullName>
        <shortName evidence="7">HTA</shortName>
    </alternativeName>
</protein>
<reference evidence="8 9" key="1">
    <citation type="submission" date="2016-10" db="EMBL/GenBank/DDBJ databases">
        <authorList>
            <person name="Varghese N."/>
            <person name="Submissions S."/>
        </authorList>
    </citation>
    <scope>NUCLEOTIDE SEQUENCE [LARGE SCALE GENOMIC DNA]</scope>
    <source>
        <strain evidence="8 9">DSM 13796</strain>
    </source>
</reference>
<feature type="binding site" evidence="7">
    <location>
        <position position="192"/>
    </location>
    <ligand>
        <name>substrate</name>
    </ligand>
</feature>
<dbReference type="HAMAP" id="MF_00295">
    <property type="entry name" value="MetA_acyltransf"/>
    <property type="match status" value="1"/>
</dbReference>
<sequence>MPINIPFDLPAKEILTSERIFVMDETRAFTQDIRPLNIVILNLMPQKEKAETQFLRLLGNSPLQVNITLIHPETHQAKTTSKTHLDRFYSTFPQIKHQKFDGMIITGAPVEHMPFRDVTYWQELCEIMDWCKTNVTSTMHVCWGAQAGLYHHFGIDKTPLDKKCAGVFSHTSIAEPVKLLRGFDDLFFSPHSRHTDVDIEEVKRHPDLELLSSSEEAGAYLMMSRDEKFIFVTGHPEYDVQTLKEEYDRDVQKGLEIQVPRHYFPNNDPASSPLKTWRSHANLLFMNWLNYYVYQETPYNWN</sequence>
<evidence type="ECO:0000256" key="3">
    <source>
        <dbReference type="ARBA" id="ARBA00022679"/>
    </source>
</evidence>
<accession>A0A1I5Y6F9</accession>
<feature type="binding site" evidence="7">
    <location>
        <position position="163"/>
    </location>
    <ligand>
        <name>substrate</name>
    </ligand>
</feature>
<feature type="active site" description="Proton acceptor" evidence="7">
    <location>
        <position position="235"/>
    </location>
</feature>
<organism evidence="8 9">
    <name type="scientific">Priestia endophytica DSM 13796</name>
    <dbReference type="NCBI Taxonomy" id="1121089"/>
    <lineage>
        <taxon>Bacteria</taxon>
        <taxon>Bacillati</taxon>
        <taxon>Bacillota</taxon>
        <taxon>Bacilli</taxon>
        <taxon>Bacillales</taxon>
        <taxon>Bacillaceae</taxon>
        <taxon>Priestia</taxon>
    </lineage>
</organism>
<evidence type="ECO:0000256" key="1">
    <source>
        <dbReference type="ARBA" id="ARBA00022490"/>
    </source>
</evidence>
<dbReference type="PANTHER" id="PTHR20919:SF0">
    <property type="entry name" value="HOMOSERINE O-SUCCINYLTRANSFERASE"/>
    <property type="match status" value="1"/>
</dbReference>
<dbReference type="Gene3D" id="3.40.50.880">
    <property type="match status" value="1"/>
</dbReference>
<comment type="similarity">
    <text evidence="7">Belongs to the MetA family.</text>
</comment>
<dbReference type="RefSeq" id="WP_061803696.1">
    <property type="nucleotide sequence ID" value="NZ_FOXX01000002.1"/>
</dbReference>
<dbReference type="EC" id="2.3.1.31" evidence="7"/>
<feature type="site" description="Important for acyl-CoA specificity" evidence="7">
    <location>
        <position position="111"/>
    </location>
</feature>
<comment type="caution">
    <text evidence="8">The sequence shown here is derived from an EMBL/GenBank/DDBJ whole genome shotgun (WGS) entry which is preliminary data.</text>
</comment>
<evidence type="ECO:0000256" key="2">
    <source>
        <dbReference type="ARBA" id="ARBA00022605"/>
    </source>
</evidence>
<comment type="pathway">
    <text evidence="7">Amino-acid biosynthesis; L-methionine biosynthesis via de novo pathway; O-acetyl-L-homoserine from L-homoserine: step 1/1.</text>
</comment>
<keyword evidence="1 7" id="KW-0963">Cytoplasm</keyword>
<evidence type="ECO:0000256" key="7">
    <source>
        <dbReference type="HAMAP-Rule" id="MF_00295"/>
    </source>
</evidence>
<dbReference type="Pfam" id="PF04204">
    <property type="entry name" value="HTS"/>
    <property type="match status" value="1"/>
</dbReference>
<dbReference type="NCBIfam" id="TIGR01001">
    <property type="entry name" value="metA"/>
    <property type="match status" value="1"/>
</dbReference>
<comment type="function">
    <text evidence="7">Transfers an acetyl group from acetyl-CoA to L-homoserine, forming acetyl-L-homoserine.</text>
</comment>
<comment type="subcellular location">
    <subcellularLocation>
        <location evidence="7">Cytoplasm</location>
    </subcellularLocation>
</comment>
<feature type="active site" evidence="7">
    <location>
        <position position="237"/>
    </location>
</feature>
<dbReference type="Proteomes" id="UP000182762">
    <property type="component" value="Unassembled WGS sequence"/>
</dbReference>
<dbReference type="CDD" id="cd03131">
    <property type="entry name" value="GATase1_HTS"/>
    <property type="match status" value="1"/>
</dbReference>
<evidence type="ECO:0000256" key="4">
    <source>
        <dbReference type="ARBA" id="ARBA00023167"/>
    </source>
</evidence>
<dbReference type="PANTHER" id="PTHR20919">
    <property type="entry name" value="HOMOSERINE O-SUCCINYLTRANSFERASE"/>
    <property type="match status" value="1"/>
</dbReference>